<gene>
    <name evidence="6" type="ORF">SAMN04488121_1011390</name>
</gene>
<dbReference type="RefSeq" id="WP_089829796.1">
    <property type="nucleotide sequence ID" value="NZ_FNBN01000001.1"/>
</dbReference>
<dbReference type="Pfam" id="PF13414">
    <property type="entry name" value="TPR_11"/>
    <property type="match status" value="1"/>
</dbReference>
<dbReference type="EMBL" id="FNBN01000001">
    <property type="protein sequence ID" value="SDF29126.1"/>
    <property type="molecule type" value="Genomic_DNA"/>
</dbReference>
<evidence type="ECO:0000256" key="5">
    <source>
        <dbReference type="SAM" id="SignalP"/>
    </source>
</evidence>
<proteinExistence type="predicted"/>
<dbReference type="SUPFAM" id="SSF48452">
    <property type="entry name" value="TPR-like"/>
    <property type="match status" value="1"/>
</dbReference>
<dbReference type="PANTHER" id="PTHR45586:SF1">
    <property type="entry name" value="LIPOPOLYSACCHARIDE ASSEMBLY PROTEIN B"/>
    <property type="match status" value="1"/>
</dbReference>
<evidence type="ECO:0000256" key="4">
    <source>
        <dbReference type="SAM" id="MobiDB-lite"/>
    </source>
</evidence>
<dbReference type="STRING" id="104663.SAMN04488121_1011390"/>
<feature type="signal peptide" evidence="5">
    <location>
        <begin position="1"/>
        <end position="25"/>
    </location>
</feature>
<keyword evidence="2 3" id="KW-0802">TPR repeat</keyword>
<dbReference type="OrthoDB" id="1525165at2"/>
<protein>
    <submittedName>
        <fullName evidence="6">TPR repeat-containing protein</fullName>
    </submittedName>
</protein>
<feature type="region of interest" description="Disordered" evidence="4">
    <location>
        <begin position="148"/>
        <end position="253"/>
    </location>
</feature>
<dbReference type="PROSITE" id="PS50293">
    <property type="entry name" value="TPR_REGION"/>
    <property type="match status" value="1"/>
</dbReference>
<evidence type="ECO:0000256" key="2">
    <source>
        <dbReference type="ARBA" id="ARBA00022803"/>
    </source>
</evidence>
<evidence type="ECO:0000256" key="1">
    <source>
        <dbReference type="ARBA" id="ARBA00022737"/>
    </source>
</evidence>
<evidence type="ECO:0000256" key="3">
    <source>
        <dbReference type="PROSITE-ProRule" id="PRU00339"/>
    </source>
</evidence>
<sequence length="253" mass="29209">MTKLTFTYQTLLAGVLICLCQSAFAQTGNKYIRKGNELYKNKQYTDAEANYKKALEVNKQSVEGRYNLGNSLYEQKRFDDARTQYANSFKIAPTREGKADASYNIGNTFMEGKKWEESIKAYKEALKQNPSDEEARYNLAYAQAMLKKQQGGGGDNKDKKDKDKNQQNKDQQNKDQQNKDQQNKNKQDENKDNQNKDKNKNKEQQDEKPEPQPSKLNKQEAERLLQALGQEENKLQDKMKKAKGQAVPVDKDW</sequence>
<dbReference type="PROSITE" id="PS50005">
    <property type="entry name" value="TPR"/>
    <property type="match status" value="3"/>
</dbReference>
<dbReference type="Gene3D" id="1.25.40.10">
    <property type="entry name" value="Tetratricopeptide repeat domain"/>
    <property type="match status" value="2"/>
</dbReference>
<accession>A0A1G7JVY8</accession>
<organism evidence="6 7">
    <name type="scientific">Chitinophaga filiformis</name>
    <name type="common">Myxococcus filiformis</name>
    <name type="synonym">Flexibacter filiformis</name>
    <dbReference type="NCBI Taxonomy" id="104663"/>
    <lineage>
        <taxon>Bacteria</taxon>
        <taxon>Pseudomonadati</taxon>
        <taxon>Bacteroidota</taxon>
        <taxon>Chitinophagia</taxon>
        <taxon>Chitinophagales</taxon>
        <taxon>Chitinophagaceae</taxon>
        <taxon>Chitinophaga</taxon>
    </lineage>
</organism>
<feature type="chain" id="PRO_5011591636" evidence="5">
    <location>
        <begin position="26"/>
        <end position="253"/>
    </location>
</feature>
<evidence type="ECO:0000313" key="6">
    <source>
        <dbReference type="EMBL" id="SDF29126.1"/>
    </source>
</evidence>
<dbReference type="Pfam" id="PF13432">
    <property type="entry name" value="TPR_16"/>
    <property type="match status" value="1"/>
</dbReference>
<keyword evidence="1" id="KW-0677">Repeat</keyword>
<dbReference type="SMART" id="SM00028">
    <property type="entry name" value="TPR"/>
    <property type="match status" value="3"/>
</dbReference>
<feature type="repeat" description="TPR" evidence="3">
    <location>
        <begin position="28"/>
        <end position="61"/>
    </location>
</feature>
<dbReference type="InterPro" id="IPR051012">
    <property type="entry name" value="CellSynth/LPSAsmb/PSIAsmb"/>
</dbReference>
<feature type="repeat" description="TPR" evidence="3">
    <location>
        <begin position="62"/>
        <end position="95"/>
    </location>
</feature>
<dbReference type="Proteomes" id="UP000199045">
    <property type="component" value="Unassembled WGS sequence"/>
</dbReference>
<feature type="compositionally biased region" description="Basic and acidic residues" evidence="4">
    <location>
        <begin position="155"/>
        <end position="210"/>
    </location>
</feature>
<name>A0A1G7JVY8_CHIFI</name>
<keyword evidence="5" id="KW-0732">Signal</keyword>
<dbReference type="AlphaFoldDB" id="A0A1G7JVY8"/>
<dbReference type="InterPro" id="IPR019734">
    <property type="entry name" value="TPR_rpt"/>
</dbReference>
<dbReference type="PANTHER" id="PTHR45586">
    <property type="entry name" value="TPR REPEAT-CONTAINING PROTEIN PA4667"/>
    <property type="match status" value="1"/>
</dbReference>
<dbReference type="InterPro" id="IPR011990">
    <property type="entry name" value="TPR-like_helical_dom_sf"/>
</dbReference>
<evidence type="ECO:0000313" key="7">
    <source>
        <dbReference type="Proteomes" id="UP000199045"/>
    </source>
</evidence>
<reference evidence="6 7" key="1">
    <citation type="submission" date="2016-10" db="EMBL/GenBank/DDBJ databases">
        <authorList>
            <person name="de Groot N.N."/>
        </authorList>
    </citation>
    <scope>NUCLEOTIDE SEQUENCE [LARGE SCALE GENOMIC DNA]</scope>
    <source>
        <strain evidence="6 7">DSM 527</strain>
    </source>
</reference>
<feature type="repeat" description="TPR" evidence="3">
    <location>
        <begin position="99"/>
        <end position="132"/>
    </location>
</feature>